<dbReference type="Proteomes" id="UP000265566">
    <property type="component" value="Chromosome 2"/>
</dbReference>
<dbReference type="EMBL" id="PSQE01000002">
    <property type="protein sequence ID" value="RHN75404.1"/>
    <property type="molecule type" value="Genomic_DNA"/>
</dbReference>
<name>A0A396JE92_MEDTR</name>
<organism evidence="1">
    <name type="scientific">Medicago truncatula</name>
    <name type="common">Barrel medic</name>
    <name type="synonym">Medicago tribuloides</name>
    <dbReference type="NCBI Taxonomy" id="3880"/>
    <lineage>
        <taxon>Eukaryota</taxon>
        <taxon>Viridiplantae</taxon>
        <taxon>Streptophyta</taxon>
        <taxon>Embryophyta</taxon>
        <taxon>Tracheophyta</taxon>
        <taxon>Spermatophyta</taxon>
        <taxon>Magnoliopsida</taxon>
        <taxon>eudicotyledons</taxon>
        <taxon>Gunneridae</taxon>
        <taxon>Pentapetalae</taxon>
        <taxon>rosids</taxon>
        <taxon>fabids</taxon>
        <taxon>Fabales</taxon>
        <taxon>Fabaceae</taxon>
        <taxon>Papilionoideae</taxon>
        <taxon>50 kb inversion clade</taxon>
        <taxon>NPAAA clade</taxon>
        <taxon>Hologalegina</taxon>
        <taxon>IRL clade</taxon>
        <taxon>Trifolieae</taxon>
        <taxon>Medicago</taxon>
    </lineage>
</organism>
<comment type="caution">
    <text evidence="1">The sequence shown here is derived from an EMBL/GenBank/DDBJ whole genome shotgun (WGS) entry which is preliminary data.</text>
</comment>
<evidence type="ECO:0000313" key="1">
    <source>
        <dbReference type="EMBL" id="RHN75404.1"/>
    </source>
</evidence>
<reference evidence="1" key="1">
    <citation type="journal article" date="2018" name="Nat. Plants">
        <title>Whole-genome landscape of Medicago truncatula symbiotic genes.</title>
        <authorList>
            <person name="Pecrix Y."/>
            <person name="Gamas P."/>
            <person name="Carrere S."/>
        </authorList>
    </citation>
    <scope>NUCLEOTIDE SEQUENCE</scope>
    <source>
        <tissue evidence="1">Leaves</tissue>
    </source>
</reference>
<sequence>MSYLDWKFPMKNSPHQLNMTRFNREETVLVGPQVKISLDWLFEMGICVICCASNGRKRPFIGCKFHSPIH</sequence>
<proteinExistence type="predicted"/>
<gene>
    <name evidence="1" type="ORF">MtrunA17_Chr2g0320861</name>
</gene>
<accession>A0A396JE92</accession>
<protein>
    <submittedName>
        <fullName evidence="1">Uncharacterized protein</fullName>
    </submittedName>
</protein>
<dbReference type="Gramene" id="rna11602">
    <property type="protein sequence ID" value="RHN75404.1"/>
    <property type="gene ID" value="gene11602"/>
</dbReference>
<dbReference type="AlphaFoldDB" id="A0A396JE92"/>